<evidence type="ECO:0000313" key="8">
    <source>
        <dbReference type="EMBL" id="GEC97404.1"/>
    </source>
</evidence>
<evidence type="ECO:0000259" key="7">
    <source>
        <dbReference type="SMART" id="SM00226"/>
    </source>
</evidence>
<accession>A0A4Y4D0Y2</accession>
<dbReference type="PANTHER" id="PTHR11717:SF31">
    <property type="entry name" value="LOW MOLECULAR WEIGHT PROTEIN-TYROSINE-PHOSPHATASE ETP-RELATED"/>
    <property type="match status" value="1"/>
</dbReference>
<feature type="active site" evidence="6">
    <location>
        <position position="39"/>
    </location>
</feature>
<protein>
    <recommendedName>
        <fullName evidence="2">protein-tyrosine-phosphatase</fullName>
        <ecNumber evidence="2">3.1.3.48</ecNumber>
    </recommendedName>
</protein>
<dbReference type="CDD" id="cd16343">
    <property type="entry name" value="LMWPTP"/>
    <property type="match status" value="1"/>
</dbReference>
<dbReference type="EMBL" id="BJNV01000084">
    <property type="protein sequence ID" value="GEC97404.1"/>
    <property type="molecule type" value="Genomic_DNA"/>
</dbReference>
<comment type="caution">
    <text evidence="8">The sequence shown here is derived from an EMBL/GenBank/DDBJ whole genome shotgun (WGS) entry which is preliminary data.</text>
</comment>
<comment type="similarity">
    <text evidence="1">Belongs to the low molecular weight phosphotyrosine protein phosphatase family.</text>
</comment>
<feature type="active site" description="Proton donor" evidence="6">
    <location>
        <position position="142"/>
    </location>
</feature>
<dbReference type="Pfam" id="PF01451">
    <property type="entry name" value="LMWPc"/>
    <property type="match status" value="1"/>
</dbReference>
<dbReference type="PRINTS" id="PR00719">
    <property type="entry name" value="LMWPTPASE"/>
</dbReference>
<dbReference type="GO" id="GO:0004725">
    <property type="term" value="F:protein tyrosine phosphatase activity"/>
    <property type="evidence" value="ECO:0007669"/>
    <property type="project" value="UniProtKB-EC"/>
</dbReference>
<comment type="catalytic activity">
    <reaction evidence="5">
        <text>O-phospho-L-tyrosyl-[protein] + H2O = L-tyrosyl-[protein] + phosphate</text>
        <dbReference type="Rhea" id="RHEA:10684"/>
        <dbReference type="Rhea" id="RHEA-COMP:10136"/>
        <dbReference type="Rhea" id="RHEA-COMP:20101"/>
        <dbReference type="ChEBI" id="CHEBI:15377"/>
        <dbReference type="ChEBI" id="CHEBI:43474"/>
        <dbReference type="ChEBI" id="CHEBI:46858"/>
        <dbReference type="ChEBI" id="CHEBI:61978"/>
        <dbReference type="EC" id="3.1.3.48"/>
    </reaction>
</comment>
<keyword evidence="4" id="KW-0904">Protein phosphatase</keyword>
<dbReference type="AlphaFoldDB" id="A0A4Y4D0Y2"/>
<evidence type="ECO:0000313" key="9">
    <source>
        <dbReference type="Proteomes" id="UP000318422"/>
    </source>
</evidence>
<dbReference type="EC" id="3.1.3.48" evidence="2"/>
<evidence type="ECO:0000256" key="6">
    <source>
        <dbReference type="PIRSR" id="PIRSR617867-1"/>
    </source>
</evidence>
<gene>
    <name evidence="8" type="ORF">ZRA01_34770</name>
</gene>
<dbReference type="PANTHER" id="PTHR11717">
    <property type="entry name" value="LOW MOLECULAR WEIGHT PROTEIN TYROSINE PHOSPHATASE"/>
    <property type="match status" value="1"/>
</dbReference>
<evidence type="ECO:0000256" key="1">
    <source>
        <dbReference type="ARBA" id="ARBA00011063"/>
    </source>
</evidence>
<dbReference type="Gene3D" id="3.40.50.2300">
    <property type="match status" value="1"/>
</dbReference>
<feature type="active site" description="Nucleophile" evidence="6">
    <location>
        <position position="33"/>
    </location>
</feature>
<dbReference type="InterPro" id="IPR017867">
    <property type="entry name" value="Tyr_phospatase_low_mol_wt"/>
</dbReference>
<dbReference type="InterPro" id="IPR023485">
    <property type="entry name" value="Ptyr_pPase"/>
</dbReference>
<evidence type="ECO:0000256" key="4">
    <source>
        <dbReference type="ARBA" id="ARBA00022912"/>
    </source>
</evidence>
<evidence type="ECO:0000256" key="3">
    <source>
        <dbReference type="ARBA" id="ARBA00022801"/>
    </source>
</evidence>
<keyword evidence="3" id="KW-0378">Hydrolase</keyword>
<dbReference type="SUPFAM" id="SSF52788">
    <property type="entry name" value="Phosphotyrosine protein phosphatases I"/>
    <property type="match status" value="1"/>
</dbReference>
<keyword evidence="9" id="KW-1185">Reference proteome</keyword>
<reference evidence="8 9" key="1">
    <citation type="submission" date="2019-06" db="EMBL/GenBank/DDBJ databases">
        <title>Whole genome shotgun sequence of Zoogloea ramigera NBRC 15342.</title>
        <authorList>
            <person name="Hosoyama A."/>
            <person name="Uohara A."/>
            <person name="Ohji S."/>
            <person name="Ichikawa N."/>
        </authorList>
    </citation>
    <scope>NUCLEOTIDE SEQUENCE [LARGE SCALE GENOMIC DNA]</scope>
    <source>
        <strain evidence="8 9">NBRC 15342</strain>
    </source>
</reference>
<dbReference type="InterPro" id="IPR036196">
    <property type="entry name" value="Ptyr_pPase_sf"/>
</dbReference>
<proteinExistence type="inferred from homology"/>
<feature type="domain" description="Phosphotyrosine protein phosphatase I" evidence="7">
    <location>
        <begin position="27"/>
        <end position="168"/>
    </location>
</feature>
<dbReference type="Proteomes" id="UP000318422">
    <property type="component" value="Unassembled WGS sequence"/>
</dbReference>
<sequence length="169" mass="18728">MCGQGTYNKAFHQAGPQNISGFNPLYERILVVCTGNICRSPIGEFLLRDTLVKAGRKPEVRSAGVGALVDHPADENAIAIMAERGIDLGPHRAQQATVALCRWAELVLVMESHHREALGDIDPAVRGKTFLLGHWQKKEIPDPYKRSRDVWTHAVKLIDEGVEAWAKKL</sequence>
<evidence type="ECO:0000256" key="2">
    <source>
        <dbReference type="ARBA" id="ARBA00013064"/>
    </source>
</evidence>
<name>A0A4Y4D0Y2_ZOORA</name>
<dbReference type="InterPro" id="IPR050438">
    <property type="entry name" value="LMW_PTPase"/>
</dbReference>
<evidence type="ECO:0000256" key="5">
    <source>
        <dbReference type="ARBA" id="ARBA00051722"/>
    </source>
</evidence>
<organism evidence="8 9">
    <name type="scientific">Zoogloea ramigera</name>
    <dbReference type="NCBI Taxonomy" id="350"/>
    <lineage>
        <taxon>Bacteria</taxon>
        <taxon>Pseudomonadati</taxon>
        <taxon>Pseudomonadota</taxon>
        <taxon>Betaproteobacteria</taxon>
        <taxon>Rhodocyclales</taxon>
        <taxon>Zoogloeaceae</taxon>
        <taxon>Zoogloea</taxon>
    </lineage>
</organism>
<dbReference type="SMART" id="SM00226">
    <property type="entry name" value="LMWPc"/>
    <property type="match status" value="1"/>
</dbReference>